<gene>
    <name evidence="1" type="ORF">C8R41DRAFT_772885</name>
</gene>
<comment type="caution">
    <text evidence="1">The sequence shown here is derived from an EMBL/GenBank/DDBJ whole genome shotgun (WGS) entry which is preliminary data.</text>
</comment>
<reference evidence="1" key="1">
    <citation type="submission" date="2022-08" db="EMBL/GenBank/DDBJ databases">
        <title>A Global Phylogenomic Analysis of the Shiitake Genus Lentinula.</title>
        <authorList>
            <consortium name="DOE Joint Genome Institute"/>
            <person name="Sierra-Patev S."/>
            <person name="Min B."/>
            <person name="Naranjo-Ortiz M."/>
            <person name="Looney B."/>
            <person name="Konkel Z."/>
            <person name="Slot J.C."/>
            <person name="Sakamoto Y."/>
            <person name="Steenwyk J.L."/>
            <person name="Rokas A."/>
            <person name="Carro J."/>
            <person name="Camarero S."/>
            <person name="Ferreira P."/>
            <person name="Molpeceres G."/>
            <person name="Ruiz-Duenas F.J."/>
            <person name="Serrano A."/>
            <person name="Henrissat B."/>
            <person name="Drula E."/>
            <person name="Hughes K.W."/>
            <person name="Mata J.L."/>
            <person name="Ishikawa N.K."/>
            <person name="Vargas-Isla R."/>
            <person name="Ushijima S."/>
            <person name="Smith C.A."/>
            <person name="Ahrendt S."/>
            <person name="Andreopoulos W."/>
            <person name="He G."/>
            <person name="Labutti K."/>
            <person name="Lipzen A."/>
            <person name="Ng V."/>
            <person name="Riley R."/>
            <person name="Sandor L."/>
            <person name="Barry K."/>
            <person name="Martinez A.T."/>
            <person name="Xiao Y."/>
            <person name="Gibbons J.G."/>
            <person name="Terashima K."/>
            <person name="Grigoriev I.V."/>
            <person name="Hibbett D.S."/>
        </authorList>
    </citation>
    <scope>NUCLEOTIDE SEQUENCE</scope>
    <source>
        <strain evidence="1">RHP3577 ss4</strain>
    </source>
</reference>
<evidence type="ECO:0000313" key="1">
    <source>
        <dbReference type="EMBL" id="KAJ4477604.1"/>
    </source>
</evidence>
<dbReference type="EMBL" id="JANVFT010000067">
    <property type="protein sequence ID" value="KAJ4477604.1"/>
    <property type="molecule type" value="Genomic_DNA"/>
</dbReference>
<protein>
    <submittedName>
        <fullName evidence="1">Uncharacterized protein</fullName>
    </submittedName>
</protein>
<organism evidence="1 2">
    <name type="scientific">Lentinula lateritia</name>
    <dbReference type="NCBI Taxonomy" id="40482"/>
    <lineage>
        <taxon>Eukaryota</taxon>
        <taxon>Fungi</taxon>
        <taxon>Dikarya</taxon>
        <taxon>Basidiomycota</taxon>
        <taxon>Agaricomycotina</taxon>
        <taxon>Agaricomycetes</taxon>
        <taxon>Agaricomycetidae</taxon>
        <taxon>Agaricales</taxon>
        <taxon>Marasmiineae</taxon>
        <taxon>Omphalotaceae</taxon>
        <taxon>Lentinula</taxon>
    </lineage>
</organism>
<evidence type="ECO:0000313" key="2">
    <source>
        <dbReference type="Proteomes" id="UP001150217"/>
    </source>
</evidence>
<accession>A0ABQ8V9W3</accession>
<keyword evidence="2" id="KW-1185">Reference proteome</keyword>
<proteinExistence type="predicted"/>
<feature type="non-terminal residue" evidence="1">
    <location>
        <position position="1"/>
    </location>
</feature>
<name>A0ABQ8V9W3_9AGAR</name>
<sequence length="125" mass="14008">RCKMDIKFIGSGASAKAVLYYITNYITKSQLKAHVAYAALERAINKLGQPAENDTDMTVAAKSLLQKCAYTMISEQELSAQQVSTYLLGLEDHFTSHKFANLFWTSFESCIEQQRPSPECYPIAD</sequence>
<dbReference type="Proteomes" id="UP001150217">
    <property type="component" value="Unassembled WGS sequence"/>
</dbReference>